<proteinExistence type="predicted"/>
<sequence length="154" mass="18303">MFECQTLTTEIEESEWASQPLKLSQIIIKKPEEKMKDYLHIKGVLLERFKMKPETFRVNFTQHQRQSGALWKELVFKLKNYLEWWLNGVKVNDFETLKNLMITDKIKRRVPPEVKDHILDEWGKIGDPSELAGKLDEYESVRSARKQHLSKAME</sequence>
<dbReference type="InterPro" id="IPR038269">
    <property type="entry name" value="SCAN_sf"/>
</dbReference>
<dbReference type="SUPFAM" id="SSF47353">
    <property type="entry name" value="Retrovirus capsid dimerization domain-like"/>
    <property type="match status" value="1"/>
</dbReference>
<dbReference type="PANTHER" id="PTHR46888">
    <property type="entry name" value="ZINC KNUCKLE DOMAINCONTAINING PROTEIN-RELATED"/>
    <property type="match status" value="1"/>
</dbReference>
<keyword evidence="2" id="KW-1185">Reference proteome</keyword>
<dbReference type="Gene3D" id="1.10.4020.10">
    <property type="entry name" value="DNA breaking-rejoining enzymes"/>
    <property type="match status" value="1"/>
</dbReference>
<accession>A0A4Y2JWY9</accession>
<evidence type="ECO:0000313" key="2">
    <source>
        <dbReference type="Proteomes" id="UP000499080"/>
    </source>
</evidence>
<protein>
    <submittedName>
        <fullName evidence="1">Uncharacterized protein</fullName>
    </submittedName>
</protein>
<comment type="caution">
    <text evidence="1">The sequence shown here is derived from an EMBL/GenBank/DDBJ whole genome shotgun (WGS) entry which is preliminary data.</text>
</comment>
<gene>
    <name evidence="1" type="ORF">AVEN_198320_1</name>
</gene>
<organism evidence="1 2">
    <name type="scientific">Araneus ventricosus</name>
    <name type="common">Orbweaver spider</name>
    <name type="synonym">Epeira ventricosa</name>
    <dbReference type="NCBI Taxonomy" id="182803"/>
    <lineage>
        <taxon>Eukaryota</taxon>
        <taxon>Metazoa</taxon>
        <taxon>Ecdysozoa</taxon>
        <taxon>Arthropoda</taxon>
        <taxon>Chelicerata</taxon>
        <taxon>Arachnida</taxon>
        <taxon>Araneae</taxon>
        <taxon>Araneomorphae</taxon>
        <taxon>Entelegynae</taxon>
        <taxon>Araneoidea</taxon>
        <taxon>Araneidae</taxon>
        <taxon>Araneus</taxon>
    </lineage>
</organism>
<evidence type="ECO:0000313" key="1">
    <source>
        <dbReference type="EMBL" id="GBM94570.1"/>
    </source>
</evidence>
<dbReference type="AlphaFoldDB" id="A0A4Y2JWY9"/>
<reference evidence="1 2" key="1">
    <citation type="journal article" date="2019" name="Sci. Rep.">
        <title>Orb-weaving spider Araneus ventricosus genome elucidates the spidroin gene catalogue.</title>
        <authorList>
            <person name="Kono N."/>
            <person name="Nakamura H."/>
            <person name="Ohtoshi R."/>
            <person name="Moran D.A.P."/>
            <person name="Shinohara A."/>
            <person name="Yoshida Y."/>
            <person name="Fujiwara M."/>
            <person name="Mori M."/>
            <person name="Tomita M."/>
            <person name="Arakawa K."/>
        </authorList>
    </citation>
    <scope>NUCLEOTIDE SEQUENCE [LARGE SCALE GENOMIC DNA]</scope>
</reference>
<dbReference type="Proteomes" id="UP000499080">
    <property type="component" value="Unassembled WGS sequence"/>
</dbReference>
<dbReference type="OrthoDB" id="6362792at2759"/>
<dbReference type="PANTHER" id="PTHR46888:SF1">
    <property type="entry name" value="RIBONUCLEASE H"/>
    <property type="match status" value="1"/>
</dbReference>
<dbReference type="EMBL" id="BGPR01003981">
    <property type="protein sequence ID" value="GBM94570.1"/>
    <property type="molecule type" value="Genomic_DNA"/>
</dbReference>
<name>A0A4Y2JWY9_ARAVE</name>